<proteinExistence type="predicted"/>
<dbReference type="EMBL" id="QYTV02000003">
    <property type="protein sequence ID" value="RST75153.1"/>
    <property type="molecule type" value="Genomic_DNA"/>
</dbReference>
<keyword evidence="2" id="KW-1185">Reference proteome</keyword>
<dbReference type="Pfam" id="PF14398">
    <property type="entry name" value="ATPgrasp_YheCD"/>
    <property type="match status" value="1"/>
</dbReference>
<evidence type="ECO:0000313" key="2">
    <source>
        <dbReference type="Proteomes" id="UP000287156"/>
    </source>
</evidence>
<dbReference type="AlphaFoldDB" id="A0A429Y1N7"/>
<dbReference type="SUPFAM" id="SSF56059">
    <property type="entry name" value="Glutathione synthetase ATP-binding domain-like"/>
    <property type="match status" value="1"/>
</dbReference>
<gene>
    <name evidence="1" type="ORF">D4T97_007795</name>
</gene>
<sequence>MRVRYKCEFFDSEELKLYFPRELHPKGDHQYVSFGSSAAEADCSKHPNGRNVIAISSSLAVILGIPEFVSSLCLFEDEETVYLGPLVGIFTSGFTPFQLMPVGERTNGFARQMSVQSSVGAVPFLFGEKHIDWEKGVIHGFFYHEQSWKKRTVPFPNVVYDRLPNRLSESQPSFREVKDKMENDYLIPWYNPGFFNKLELHERLCNDSRAENYLPETHRFTSFSEIERMVAAYGHVYLKHADGSNGEKIRQVLYDPEKEEYYCRFNDNKNRLYKFDSIESLINHMYKGKESEKLIVQQGIRLIRIEKKPMDFRVHVNKDESGTWKVSAVAVKIAGEGSPTTHTRFGGVVRSLDEVFPEEEVFEANRKKLHTAALDLAAAIEDNIGGIVAEIGFDLGIDRNGKVWMFEANSKPGRQIFSHPGLNESDTLTNKLALAFAVHLTEKTIHSPQLLWDR</sequence>
<dbReference type="OrthoDB" id="7869153at2"/>
<protein>
    <submittedName>
        <fullName evidence="1">YheC/YheD family protein</fullName>
    </submittedName>
</protein>
<name>A0A429Y1N7_9BACI</name>
<reference evidence="1" key="1">
    <citation type="submission" date="2018-12" db="EMBL/GenBank/DDBJ databases">
        <authorList>
            <person name="Sun L."/>
            <person name="Chen Z."/>
        </authorList>
    </citation>
    <scope>NUCLEOTIDE SEQUENCE [LARGE SCALE GENOMIC DNA]</scope>
    <source>
        <strain evidence="1">3-2-2</strain>
    </source>
</reference>
<dbReference type="Proteomes" id="UP000287156">
    <property type="component" value="Unassembled WGS sequence"/>
</dbReference>
<dbReference type="InterPro" id="IPR026838">
    <property type="entry name" value="YheC/D"/>
</dbReference>
<accession>A0A429Y1N7</accession>
<organism evidence="1 2">
    <name type="scientific">Siminovitchia acidinfaciens</name>
    <dbReference type="NCBI Taxonomy" id="2321395"/>
    <lineage>
        <taxon>Bacteria</taxon>
        <taxon>Bacillati</taxon>
        <taxon>Bacillota</taxon>
        <taxon>Bacilli</taxon>
        <taxon>Bacillales</taxon>
        <taxon>Bacillaceae</taxon>
        <taxon>Siminovitchia</taxon>
    </lineage>
</organism>
<dbReference type="RefSeq" id="WP_126049377.1">
    <property type="nucleotide sequence ID" value="NZ_QYTV02000003.1"/>
</dbReference>
<comment type="caution">
    <text evidence="1">The sequence shown here is derived from an EMBL/GenBank/DDBJ whole genome shotgun (WGS) entry which is preliminary data.</text>
</comment>
<evidence type="ECO:0000313" key="1">
    <source>
        <dbReference type="EMBL" id="RST75153.1"/>
    </source>
</evidence>